<proteinExistence type="predicted"/>
<feature type="region of interest" description="Disordered" evidence="1">
    <location>
        <begin position="531"/>
        <end position="558"/>
    </location>
</feature>
<organism evidence="2">
    <name type="scientific">Tanacetum cinerariifolium</name>
    <name type="common">Dalmatian daisy</name>
    <name type="synonym">Chrysanthemum cinerariifolium</name>
    <dbReference type="NCBI Taxonomy" id="118510"/>
    <lineage>
        <taxon>Eukaryota</taxon>
        <taxon>Viridiplantae</taxon>
        <taxon>Streptophyta</taxon>
        <taxon>Embryophyta</taxon>
        <taxon>Tracheophyta</taxon>
        <taxon>Spermatophyta</taxon>
        <taxon>Magnoliopsida</taxon>
        <taxon>eudicotyledons</taxon>
        <taxon>Gunneridae</taxon>
        <taxon>Pentapetalae</taxon>
        <taxon>asterids</taxon>
        <taxon>campanulids</taxon>
        <taxon>Asterales</taxon>
        <taxon>Asteraceae</taxon>
        <taxon>Asteroideae</taxon>
        <taxon>Anthemideae</taxon>
        <taxon>Anthemidinae</taxon>
        <taxon>Tanacetum</taxon>
    </lineage>
</organism>
<dbReference type="AlphaFoldDB" id="A0A6L2KDB2"/>
<feature type="compositionally biased region" description="Low complexity" evidence="1">
    <location>
        <begin position="437"/>
        <end position="448"/>
    </location>
</feature>
<comment type="caution">
    <text evidence="2">The sequence shown here is derived from an EMBL/GenBank/DDBJ whole genome shotgun (WGS) entry which is preliminary data.</text>
</comment>
<feature type="region of interest" description="Disordered" evidence="1">
    <location>
        <begin position="371"/>
        <end position="394"/>
    </location>
</feature>
<feature type="compositionally biased region" description="Basic and acidic residues" evidence="1">
    <location>
        <begin position="533"/>
        <end position="558"/>
    </location>
</feature>
<feature type="compositionally biased region" description="Polar residues" evidence="1">
    <location>
        <begin position="303"/>
        <end position="317"/>
    </location>
</feature>
<feature type="region of interest" description="Disordered" evidence="1">
    <location>
        <begin position="419"/>
        <end position="448"/>
    </location>
</feature>
<feature type="compositionally biased region" description="Acidic residues" evidence="1">
    <location>
        <begin position="288"/>
        <end position="298"/>
    </location>
</feature>
<evidence type="ECO:0000256" key="1">
    <source>
        <dbReference type="SAM" id="MobiDB-lite"/>
    </source>
</evidence>
<sequence>MKPFHFPSLTNTPIIIIHGNLLGNFKPHHDHHYHLAPNNPLPDVQVLALRFVLCFRFLHYHCIHYPLYCVMSPLGLLDFHASSIEFIFAHHCLVTVVTSPAGVLDLITYSSTNSNSSSDPPTLEHAPSAPVTSLFMHSFDSSETFRDSIVSGSLERPPSQVPYKEIPLGRPYHTQPDGVLKMLTARKRVHPYHACVPTNRRRFYSSPSSLPCKRHRSSSSSSSSDSPSATTIRFRSSLAVLSIEASIKEIIELGSEEEDIDFDIIADIKADIAIEAATAAEIRTETDVGFEGDDEAKEEAESSTRGTVETDGRSSGVTVVTSPAGVLDLITYSSTDSDSSSDPPILEHASSAPVTSLFMHSFDSSETFRDSIVSGSLERPPSQEIPLGQPYHTQPDGVLKMLTARKRVHPYHACVPTNRTRFYSSPSSSPRKRHRSSSSSSSSDSPSATTIVTLAATTTVDNSPTRPSHKRCRSLTTSLPLTIPAPGALSLVRADLLPPRRDIKADIAIEAATAAEIRTETDVGVLKGSNMRLRGDLAEERERERERETERERVRDDSIGRRLSYVQEELR</sequence>
<gene>
    <name evidence="2" type="ORF">Tci_019314</name>
</gene>
<reference evidence="2" key="1">
    <citation type="journal article" date="2019" name="Sci. Rep.">
        <title>Draft genome of Tanacetum cinerariifolium, the natural source of mosquito coil.</title>
        <authorList>
            <person name="Yamashiro T."/>
            <person name="Shiraishi A."/>
            <person name="Satake H."/>
            <person name="Nakayama K."/>
        </authorList>
    </citation>
    <scope>NUCLEOTIDE SEQUENCE</scope>
</reference>
<accession>A0A6L2KDB2</accession>
<feature type="region of interest" description="Disordered" evidence="1">
    <location>
        <begin position="203"/>
        <end position="229"/>
    </location>
</feature>
<feature type="region of interest" description="Disordered" evidence="1">
    <location>
        <begin position="287"/>
        <end position="317"/>
    </location>
</feature>
<name>A0A6L2KDB2_TANCI</name>
<evidence type="ECO:0000313" key="2">
    <source>
        <dbReference type="EMBL" id="GEU47336.1"/>
    </source>
</evidence>
<protein>
    <submittedName>
        <fullName evidence="2">Uncharacterized protein</fullName>
    </submittedName>
</protein>
<dbReference type="EMBL" id="BKCJ010002257">
    <property type="protein sequence ID" value="GEU47336.1"/>
    <property type="molecule type" value="Genomic_DNA"/>
</dbReference>
<feature type="compositionally biased region" description="Low complexity" evidence="1">
    <location>
        <begin position="218"/>
        <end position="228"/>
    </location>
</feature>